<comment type="subcellular location">
    <subcellularLocation>
        <location evidence="1">Membrane</location>
        <topology evidence="1">Single-pass membrane protein</topology>
    </subcellularLocation>
</comment>
<evidence type="ECO:0000256" key="4">
    <source>
        <dbReference type="ARBA" id="ARBA00023136"/>
    </source>
</evidence>
<dbReference type="SUPFAM" id="SSF74653">
    <property type="entry name" value="TolA/TonB C-terminal domain"/>
    <property type="match status" value="1"/>
</dbReference>
<proteinExistence type="predicted"/>
<evidence type="ECO:0000313" key="6">
    <source>
        <dbReference type="EMBL" id="EXF94088.1"/>
    </source>
</evidence>
<dbReference type="Proteomes" id="UP000022611">
    <property type="component" value="Unassembled WGS sequence"/>
</dbReference>
<dbReference type="PATRIC" id="fig|1042209.11.peg.3338"/>
<evidence type="ECO:0000256" key="1">
    <source>
        <dbReference type="ARBA" id="ARBA00004167"/>
    </source>
</evidence>
<evidence type="ECO:0008006" key="8">
    <source>
        <dbReference type="Google" id="ProtNLM"/>
    </source>
</evidence>
<name>A0A010SSY2_PSEFL</name>
<comment type="caution">
    <text evidence="6">The sequence shown here is derived from an EMBL/GenBank/DDBJ whole genome shotgun (WGS) entry which is preliminary data.</text>
</comment>
<dbReference type="AlphaFoldDB" id="A0A010SSY2"/>
<dbReference type="Gene3D" id="3.30.1150.10">
    <property type="match status" value="1"/>
</dbReference>
<evidence type="ECO:0000313" key="7">
    <source>
        <dbReference type="Proteomes" id="UP000022611"/>
    </source>
</evidence>
<dbReference type="InterPro" id="IPR006260">
    <property type="entry name" value="TonB/TolA_C"/>
</dbReference>
<keyword evidence="3" id="KW-1133">Transmembrane helix</keyword>
<feature type="signal peptide" evidence="5">
    <location>
        <begin position="1"/>
        <end position="21"/>
    </location>
</feature>
<dbReference type="HOGENOM" id="CLU_1041561_0_0_6"/>
<reference evidence="6 7" key="1">
    <citation type="journal article" date="2011" name="J. Bacteriol.">
        <title>Draft genome sequence of the polycyclic aromatic hydrocarbon-degrading, genetically engineered bioluminescent bioreporter Pseudomonas fluorescens HK44.</title>
        <authorList>
            <person name="Chauhan A."/>
            <person name="Layton A.C."/>
            <person name="Williams D.E."/>
            <person name="Smartt A.E."/>
            <person name="Ripp S."/>
            <person name="Karpinets T.V."/>
            <person name="Brown S.D."/>
            <person name="Sayler G.S."/>
        </authorList>
    </citation>
    <scope>NUCLEOTIDE SEQUENCE [LARGE SCALE GENOMIC DNA]</scope>
    <source>
        <strain evidence="6 7">HK44</strain>
    </source>
</reference>
<protein>
    <recommendedName>
        <fullName evidence="8">TonB C-terminal domain-containing protein</fullName>
    </recommendedName>
</protein>
<dbReference type="GO" id="GO:0016020">
    <property type="term" value="C:membrane"/>
    <property type="evidence" value="ECO:0007669"/>
    <property type="project" value="UniProtKB-SubCell"/>
</dbReference>
<gene>
    <name evidence="6" type="ORF">HK44_004890</name>
</gene>
<accession>A0A010SSY2</accession>
<dbReference type="Pfam" id="PF13103">
    <property type="entry name" value="TonB_2"/>
    <property type="match status" value="1"/>
</dbReference>
<feature type="chain" id="PRO_5001457300" description="TonB C-terminal domain-containing protein" evidence="5">
    <location>
        <begin position="22"/>
        <end position="267"/>
    </location>
</feature>
<keyword evidence="5" id="KW-0732">Signal</keyword>
<sequence length="267" mass="29207">MFRSMLIGCITSMALATSALAQVTNKSGDFDAGPLREMVNGSFMCKSADTLFEFYEKVPPVDEGRAKWGESFLNSHYRSGECWDIPPSSAYLTGFRYAEVKRADKKLPSVVIIPRIVISGRVGYVLPIALRMNLPDMVQAIKQKNEERGWPAIQIGDDPVEDSNSDKAGFSFDDVVNAIKEHAAMRWARPPSARSNMTVVLQVGMNPDGKISSVNVAKSSGDAPFDNSAVAAIKSVPGFTEIRDMKPSDFAPYRSFKMVVTPADLAL</sequence>
<organism evidence="6 7">
    <name type="scientific">Pseudomonas fluorescens HK44</name>
    <dbReference type="NCBI Taxonomy" id="1042209"/>
    <lineage>
        <taxon>Bacteria</taxon>
        <taxon>Pseudomonadati</taxon>
        <taxon>Pseudomonadota</taxon>
        <taxon>Gammaproteobacteria</taxon>
        <taxon>Pseudomonadales</taxon>
        <taxon>Pseudomonadaceae</taxon>
        <taxon>Pseudomonas</taxon>
    </lineage>
</organism>
<dbReference type="NCBIfam" id="TIGR01352">
    <property type="entry name" value="tonB_Cterm"/>
    <property type="match status" value="1"/>
</dbReference>
<evidence type="ECO:0000256" key="2">
    <source>
        <dbReference type="ARBA" id="ARBA00022692"/>
    </source>
</evidence>
<evidence type="ECO:0000256" key="5">
    <source>
        <dbReference type="SAM" id="SignalP"/>
    </source>
</evidence>
<dbReference type="eggNOG" id="COG0810">
    <property type="taxonomic scope" value="Bacteria"/>
</dbReference>
<keyword evidence="4" id="KW-0472">Membrane</keyword>
<keyword evidence="2" id="KW-0812">Transmembrane</keyword>
<dbReference type="EMBL" id="AFOY02000015">
    <property type="protein sequence ID" value="EXF94088.1"/>
    <property type="molecule type" value="Genomic_DNA"/>
</dbReference>
<evidence type="ECO:0000256" key="3">
    <source>
        <dbReference type="ARBA" id="ARBA00022989"/>
    </source>
</evidence>